<evidence type="ECO:0000313" key="4">
    <source>
        <dbReference type="Proteomes" id="UP000013827"/>
    </source>
</evidence>
<dbReference type="InterPro" id="IPR035979">
    <property type="entry name" value="RBD_domain_sf"/>
</dbReference>
<dbReference type="RefSeq" id="XP_005763878.1">
    <property type="nucleotide sequence ID" value="XM_005763821.1"/>
</dbReference>
<organism evidence="3 4">
    <name type="scientific">Emiliania huxleyi (strain CCMP1516)</name>
    <dbReference type="NCBI Taxonomy" id="280463"/>
    <lineage>
        <taxon>Eukaryota</taxon>
        <taxon>Haptista</taxon>
        <taxon>Haptophyta</taxon>
        <taxon>Prymnesiophyceae</taxon>
        <taxon>Isochrysidales</taxon>
        <taxon>Noelaerhabdaceae</taxon>
        <taxon>Emiliania</taxon>
    </lineage>
</organism>
<proteinExistence type="predicted"/>
<dbReference type="InterPro" id="IPR012677">
    <property type="entry name" value="Nucleotide-bd_a/b_plait_sf"/>
</dbReference>
<dbReference type="Pfam" id="PF00076">
    <property type="entry name" value="RRM_1"/>
    <property type="match status" value="1"/>
</dbReference>
<keyword evidence="4" id="KW-1185">Reference proteome</keyword>
<dbReference type="EnsemblProtists" id="EOD11449">
    <property type="protein sequence ID" value="EOD11449"/>
    <property type="gene ID" value="EMIHUDRAFT_257430"/>
</dbReference>
<dbReference type="PROSITE" id="PS50102">
    <property type="entry name" value="RRM"/>
    <property type="match status" value="1"/>
</dbReference>
<dbReference type="PANTHER" id="PTHR23147">
    <property type="entry name" value="SERINE/ARGININE RICH SPLICING FACTOR"/>
    <property type="match status" value="1"/>
</dbReference>
<name>A0A0D3IJL4_EMIH1</name>
<dbReference type="InterPro" id="IPR000504">
    <property type="entry name" value="RRM_dom"/>
</dbReference>
<dbReference type="AlphaFoldDB" id="A0A0D3IJL4"/>
<dbReference type="HOGENOM" id="CLU_2138215_0_0_1"/>
<dbReference type="InterPro" id="IPR050907">
    <property type="entry name" value="SRSF"/>
</dbReference>
<feature type="domain" description="RRM" evidence="2">
    <location>
        <begin position="2"/>
        <end position="75"/>
    </location>
</feature>
<keyword evidence="1" id="KW-0694">RNA-binding</keyword>
<reference evidence="4" key="1">
    <citation type="journal article" date="2013" name="Nature">
        <title>Pan genome of the phytoplankton Emiliania underpins its global distribution.</title>
        <authorList>
            <person name="Read B.A."/>
            <person name="Kegel J."/>
            <person name="Klute M.J."/>
            <person name="Kuo A."/>
            <person name="Lefebvre S.C."/>
            <person name="Maumus F."/>
            <person name="Mayer C."/>
            <person name="Miller J."/>
            <person name="Monier A."/>
            <person name="Salamov A."/>
            <person name="Young J."/>
            <person name="Aguilar M."/>
            <person name="Claverie J.M."/>
            <person name="Frickenhaus S."/>
            <person name="Gonzalez K."/>
            <person name="Herman E.K."/>
            <person name="Lin Y.C."/>
            <person name="Napier J."/>
            <person name="Ogata H."/>
            <person name="Sarno A.F."/>
            <person name="Shmutz J."/>
            <person name="Schroeder D."/>
            <person name="de Vargas C."/>
            <person name="Verret F."/>
            <person name="von Dassow P."/>
            <person name="Valentin K."/>
            <person name="Van de Peer Y."/>
            <person name="Wheeler G."/>
            <person name="Dacks J.B."/>
            <person name="Delwiche C.F."/>
            <person name="Dyhrman S.T."/>
            <person name="Glockner G."/>
            <person name="John U."/>
            <person name="Richards T."/>
            <person name="Worden A.Z."/>
            <person name="Zhang X."/>
            <person name="Grigoriev I.V."/>
            <person name="Allen A.E."/>
            <person name="Bidle K."/>
            <person name="Borodovsky M."/>
            <person name="Bowler C."/>
            <person name="Brownlee C."/>
            <person name="Cock J.M."/>
            <person name="Elias M."/>
            <person name="Gladyshev V.N."/>
            <person name="Groth M."/>
            <person name="Guda C."/>
            <person name="Hadaegh A."/>
            <person name="Iglesias-Rodriguez M.D."/>
            <person name="Jenkins J."/>
            <person name="Jones B.M."/>
            <person name="Lawson T."/>
            <person name="Leese F."/>
            <person name="Lindquist E."/>
            <person name="Lobanov A."/>
            <person name="Lomsadze A."/>
            <person name="Malik S.B."/>
            <person name="Marsh M.E."/>
            <person name="Mackinder L."/>
            <person name="Mock T."/>
            <person name="Mueller-Roeber B."/>
            <person name="Pagarete A."/>
            <person name="Parker M."/>
            <person name="Probert I."/>
            <person name="Quesneville H."/>
            <person name="Raines C."/>
            <person name="Rensing S.A."/>
            <person name="Riano-Pachon D.M."/>
            <person name="Richier S."/>
            <person name="Rokitta S."/>
            <person name="Shiraiwa Y."/>
            <person name="Soanes D.M."/>
            <person name="van der Giezen M."/>
            <person name="Wahlund T.M."/>
            <person name="Williams B."/>
            <person name="Wilson W."/>
            <person name="Wolfe G."/>
            <person name="Wurch L.L."/>
        </authorList>
    </citation>
    <scope>NUCLEOTIDE SEQUENCE</scope>
</reference>
<dbReference type="eggNOG" id="KOG0107">
    <property type="taxonomic scope" value="Eukaryota"/>
</dbReference>
<evidence type="ECO:0000256" key="1">
    <source>
        <dbReference type="PROSITE-ProRule" id="PRU00176"/>
    </source>
</evidence>
<evidence type="ECO:0000313" key="3">
    <source>
        <dbReference type="EnsemblProtists" id="EOD11449"/>
    </source>
</evidence>
<dbReference type="SMART" id="SM00360">
    <property type="entry name" value="RRM"/>
    <property type="match status" value="1"/>
</dbReference>
<dbReference type="GO" id="GO:0003723">
    <property type="term" value="F:RNA binding"/>
    <property type="evidence" value="ECO:0007669"/>
    <property type="project" value="UniProtKB-UniRule"/>
</dbReference>
<protein>
    <recommendedName>
        <fullName evidence="2">RRM domain-containing protein</fullName>
    </recommendedName>
</protein>
<dbReference type="SUPFAM" id="SSF54928">
    <property type="entry name" value="RNA-binding domain, RBD"/>
    <property type="match status" value="1"/>
</dbReference>
<dbReference type="Gene3D" id="3.30.70.330">
    <property type="match status" value="1"/>
</dbReference>
<dbReference type="KEGG" id="ehx:EMIHUDRAFT_257430"/>
<dbReference type="GeneID" id="17257600"/>
<dbReference type="STRING" id="2903.R1DRW8"/>
<evidence type="ECO:0000259" key="2">
    <source>
        <dbReference type="PROSITE" id="PS50102"/>
    </source>
</evidence>
<reference evidence="3" key="2">
    <citation type="submission" date="2024-10" db="UniProtKB">
        <authorList>
            <consortium name="EnsemblProtists"/>
        </authorList>
    </citation>
    <scope>IDENTIFICATION</scope>
</reference>
<sequence length="113" mass="11737">MSRVYIGNLDPHVGQDELMHACSKFAMPASVWIARNPGGFAFVEFSDTRAAEVVVAGMQDTLLGQQRVKAELAKNKGKNAAPAGNSAALSLAAPGAFRDAVPASGHAQVEDAS</sequence>
<dbReference type="Proteomes" id="UP000013827">
    <property type="component" value="Unassembled WGS sequence"/>
</dbReference>
<accession>A0A0D3IJL4</accession>
<dbReference type="PaxDb" id="2903-EOD11449"/>